<dbReference type="Proteomes" id="UP000007966">
    <property type="component" value="Chromosome"/>
</dbReference>
<gene>
    <name evidence="1" type="ordered locus">ECA0704</name>
</gene>
<keyword evidence="2" id="KW-1185">Reference proteome</keyword>
<evidence type="ECO:0000313" key="2">
    <source>
        <dbReference type="Proteomes" id="UP000007966"/>
    </source>
</evidence>
<dbReference type="EMBL" id="BX950851">
    <property type="protein sequence ID" value="CAG73618.1"/>
    <property type="molecule type" value="Genomic_DNA"/>
</dbReference>
<accession>Q6D9B3</accession>
<reference evidence="1" key="1">
    <citation type="submission" date="2004-02" db="EMBL/GenBank/DDBJ databases">
        <title>The genome sequence of the enterobacterial phytopathogen Erwinia carotovora subsp. atroseptica SCRI1043 and functional genomic identification of novel virulence factors.</title>
        <authorList>
            <person name="Bell K.S."/>
            <person name="Sebaihia M."/>
            <person name="Pritchard L."/>
            <person name="Holden M."/>
            <person name="Hyman L.J."/>
            <person name="Holeva M.C."/>
            <person name="Thomson N.R."/>
            <person name="Bentley S.D."/>
            <person name="Churcher C."/>
            <person name="Mungall K."/>
            <person name="Atkin R."/>
            <person name="Bason N."/>
            <person name="Brooks K."/>
            <person name="Chillingworth T."/>
            <person name="Clark K."/>
            <person name="Doggett J."/>
            <person name="Fraser A."/>
            <person name="Hance Z."/>
            <person name="Hauser H."/>
            <person name="Jagels K."/>
            <person name="Moule S."/>
            <person name="Norbertczak H."/>
            <person name="Ormond D."/>
            <person name="Price C."/>
            <person name="Quail M.A."/>
            <person name="Sanders M."/>
            <person name="Walker D."/>
            <person name="Whitehead S."/>
            <person name="Salmond G.P.C."/>
            <person name="Birch P.R.J."/>
            <person name="Barrell B.G."/>
            <person name="Parkhill J."/>
            <person name="Toth I.K."/>
        </authorList>
    </citation>
    <scope>NUCLEOTIDE SEQUENCE</scope>
    <source>
        <strain evidence="1">SCRI1043</strain>
    </source>
</reference>
<dbReference type="HOGENOM" id="CLU_2956474_0_0_6"/>
<protein>
    <submittedName>
        <fullName evidence="1">Uncharacterized protein</fullName>
    </submittedName>
</protein>
<dbReference type="AlphaFoldDB" id="Q6D9B3"/>
<organism evidence="1 2">
    <name type="scientific">Pectobacterium atrosepticum (strain SCRI 1043 / ATCC BAA-672)</name>
    <name type="common">Erwinia carotovora subsp. atroseptica</name>
    <dbReference type="NCBI Taxonomy" id="218491"/>
    <lineage>
        <taxon>Bacteria</taxon>
        <taxon>Pseudomonadati</taxon>
        <taxon>Pseudomonadota</taxon>
        <taxon>Gammaproteobacteria</taxon>
        <taxon>Enterobacterales</taxon>
        <taxon>Pectobacteriaceae</taxon>
        <taxon>Pectobacterium</taxon>
    </lineage>
</organism>
<name>Q6D9B3_PECAS</name>
<evidence type="ECO:0000313" key="1">
    <source>
        <dbReference type="EMBL" id="CAG73618.1"/>
    </source>
</evidence>
<proteinExistence type="predicted"/>
<sequence length="59" mass="7089">MKLNVWRILRRMSPYLPVRLFIRQRRNVHRDYLQHLQHARASGHTDISGISYAKTENTS</sequence>
<dbReference type="KEGG" id="eca:ECA0704"/>